<keyword evidence="1 8" id="KW-0963">Cytoplasm</keyword>
<dbReference type="GO" id="GO:0002949">
    <property type="term" value="P:tRNA threonylcarbamoyladenosine modification"/>
    <property type="evidence" value="ECO:0007669"/>
    <property type="project" value="UniProtKB-UniRule"/>
</dbReference>
<dbReference type="InterPro" id="IPR000905">
    <property type="entry name" value="Gcp-like_dom"/>
</dbReference>
<feature type="binding site" evidence="8">
    <location>
        <position position="170"/>
    </location>
    <ligand>
        <name>Fe cation</name>
        <dbReference type="ChEBI" id="CHEBI:24875"/>
    </ligand>
</feature>
<dbReference type="FunFam" id="3.30.420.40:FF:000040">
    <property type="entry name" value="tRNA N6-adenosine threonylcarbamoyltransferase"/>
    <property type="match status" value="1"/>
</dbReference>
<dbReference type="EMBL" id="VMFF01000052">
    <property type="protein sequence ID" value="TSC65314.1"/>
    <property type="molecule type" value="Genomic_DNA"/>
</dbReference>
<keyword evidence="2 8" id="KW-0808">Transferase</keyword>
<dbReference type="Pfam" id="PF00814">
    <property type="entry name" value="TsaD"/>
    <property type="match status" value="2"/>
</dbReference>
<evidence type="ECO:0000313" key="10">
    <source>
        <dbReference type="EMBL" id="TSC65314.1"/>
    </source>
</evidence>
<sequence>MKILSIETSCDETSIAVIEAGGDISAPKINVLGHALFSQIETHRKFGGVYPNLAKREHAQNFTPLLVSALSEANLINSKTESVKMNAIASILTQEKFIKEEQVNEIRKLLEREPETTEALIDFLSTHEKPEIDAIAVTVGPGLEPTLWVGIQCAEALACTWNLPLFGINHMEGHIFSVLSDSSQPTTLKFPLIALLVSGGHTQLIKSDSAGKYTLLGETRDDASGEAFDKIARILGLPYPGGPEISRLATMAREKNVPKIFSFPRPMINTPDFDFSFSGLKTSVLYTIQKHGTLSENEKLDAAREAEDAIIDVLIAKTKRAIEAFPETQNIVVAGGVASNTELRERMKKLEEELNIPVLFPSKELSTDNAIMIGVVCYIRSLLGDVGRDVATNLKASGRLSL</sequence>
<feature type="binding site" evidence="8">
    <location>
        <position position="340"/>
    </location>
    <ligand>
        <name>substrate</name>
    </ligand>
</feature>
<feature type="binding site" evidence="8">
    <location>
        <position position="229"/>
    </location>
    <ligand>
        <name>substrate</name>
    </ligand>
</feature>
<accession>A0A554JAG0</accession>
<keyword evidence="4 8" id="KW-0479">Metal-binding</keyword>
<keyword evidence="5 8" id="KW-0408">Iron</keyword>
<comment type="function">
    <text evidence="8">Required for the formation of a threonylcarbamoyl group on adenosine at position 37 (t(6)A37) in tRNAs that read codons beginning with adenine. Is involved in the transfer of the threonylcarbamoyl moiety of threonylcarbamoyl-AMP (TC-AMP) to the N6 group of A37, together with TsaE and TsaB. TsaD likely plays a direct catalytic role in this reaction.</text>
</comment>
<dbReference type="GO" id="GO:0061711">
    <property type="term" value="F:tRNA N(6)-L-threonylcarbamoyladenine synthase activity"/>
    <property type="evidence" value="ECO:0007669"/>
    <property type="project" value="UniProtKB-EC"/>
</dbReference>
<dbReference type="NCBIfam" id="TIGR00329">
    <property type="entry name" value="gcp_kae1"/>
    <property type="match status" value="1"/>
</dbReference>
<feature type="domain" description="Gcp-like" evidence="9">
    <location>
        <begin position="128"/>
        <end position="374"/>
    </location>
</feature>
<gene>
    <name evidence="8" type="primary">tsaD</name>
    <name evidence="10" type="ORF">G01um101477_534</name>
</gene>
<protein>
    <recommendedName>
        <fullName evidence="8">tRNA N6-adenosine threonylcarbamoyltransferase</fullName>
        <ecNumber evidence="8">2.3.1.234</ecNumber>
    </recommendedName>
    <alternativeName>
        <fullName evidence="8">N6-L-threonylcarbamoyladenine synthase</fullName>
        <shortName evidence="8">t(6)A synthase</shortName>
    </alternativeName>
    <alternativeName>
        <fullName evidence="8">t(6)A37 threonylcarbamoyladenosine biosynthesis protein TsaD</fullName>
    </alternativeName>
    <alternativeName>
        <fullName evidence="8">tRNA threonylcarbamoyladenosine biosynthesis protein TsaD</fullName>
    </alternativeName>
</protein>
<evidence type="ECO:0000256" key="7">
    <source>
        <dbReference type="ARBA" id="ARBA00048117"/>
    </source>
</evidence>
<name>A0A554JAG0_9BACT</name>
<dbReference type="InterPro" id="IPR017861">
    <property type="entry name" value="KAE1/TsaD"/>
</dbReference>
<dbReference type="Proteomes" id="UP000319613">
    <property type="component" value="Unassembled WGS sequence"/>
</dbReference>
<evidence type="ECO:0000256" key="3">
    <source>
        <dbReference type="ARBA" id="ARBA00022694"/>
    </source>
</evidence>
<feature type="binding site" evidence="8">
    <location>
        <position position="174"/>
    </location>
    <ligand>
        <name>Fe cation</name>
        <dbReference type="ChEBI" id="CHEBI:24875"/>
    </ligand>
</feature>
<dbReference type="EC" id="2.3.1.234" evidence="8"/>
<reference evidence="10 11" key="1">
    <citation type="submission" date="2017-07" db="EMBL/GenBank/DDBJ databases">
        <title>Mechanisms for carbon and nitrogen cycling indicate functional differentiation within the Candidate Phyla Radiation.</title>
        <authorList>
            <person name="Danczak R.E."/>
            <person name="Johnston M.D."/>
            <person name="Kenah C."/>
            <person name="Slattery M."/>
            <person name="Wrighton K.C."/>
            <person name="Wilkins M.J."/>
        </authorList>
    </citation>
    <scope>NUCLEOTIDE SEQUENCE [LARGE SCALE GENOMIC DNA]</scope>
    <source>
        <strain evidence="10">Gr01-1014_77</strain>
    </source>
</reference>
<comment type="caution">
    <text evidence="10">The sequence shown here is derived from an EMBL/GenBank/DDBJ whole genome shotgun (WGS) entry which is preliminary data.</text>
</comment>
<dbReference type="HAMAP" id="MF_01445">
    <property type="entry name" value="TsaD"/>
    <property type="match status" value="1"/>
</dbReference>
<dbReference type="Gene3D" id="3.30.420.40">
    <property type="match status" value="2"/>
</dbReference>
<evidence type="ECO:0000313" key="11">
    <source>
        <dbReference type="Proteomes" id="UP000319613"/>
    </source>
</evidence>
<dbReference type="GO" id="GO:0005506">
    <property type="term" value="F:iron ion binding"/>
    <property type="evidence" value="ECO:0007669"/>
    <property type="project" value="UniProtKB-UniRule"/>
</dbReference>
<dbReference type="GO" id="GO:0005737">
    <property type="term" value="C:cytoplasm"/>
    <property type="evidence" value="ECO:0007669"/>
    <property type="project" value="UniProtKB-SubCell"/>
</dbReference>
<dbReference type="SUPFAM" id="SSF53067">
    <property type="entry name" value="Actin-like ATPase domain"/>
    <property type="match status" value="3"/>
</dbReference>
<evidence type="ECO:0000256" key="6">
    <source>
        <dbReference type="ARBA" id="ARBA00023315"/>
    </source>
</evidence>
<keyword evidence="6 8" id="KW-0012">Acyltransferase</keyword>
<dbReference type="PANTHER" id="PTHR11735">
    <property type="entry name" value="TRNA N6-ADENOSINE THREONYLCARBAMOYLTRANSFERASE"/>
    <property type="match status" value="1"/>
</dbReference>
<feature type="binding site" evidence="8">
    <location>
        <begin position="196"/>
        <end position="200"/>
    </location>
    <ligand>
        <name>substrate</name>
    </ligand>
</feature>
<dbReference type="PANTHER" id="PTHR11735:SF6">
    <property type="entry name" value="TRNA N6-ADENOSINE THREONYLCARBAMOYLTRANSFERASE, MITOCHONDRIAL"/>
    <property type="match status" value="1"/>
</dbReference>
<evidence type="ECO:0000259" key="9">
    <source>
        <dbReference type="Pfam" id="PF00814"/>
    </source>
</evidence>
<comment type="subcellular location">
    <subcellularLocation>
        <location evidence="8">Cytoplasm</location>
    </subcellularLocation>
</comment>
<dbReference type="InterPro" id="IPR043129">
    <property type="entry name" value="ATPase_NBD"/>
</dbReference>
<evidence type="ECO:0000256" key="8">
    <source>
        <dbReference type="HAMAP-Rule" id="MF_01445"/>
    </source>
</evidence>
<organism evidence="10 11">
    <name type="scientific">Candidatus Doudnabacteria bacterium Gr01-1014_77</name>
    <dbReference type="NCBI Taxonomy" id="2017133"/>
    <lineage>
        <taxon>Bacteria</taxon>
        <taxon>Candidatus Doudnaibacteriota</taxon>
    </lineage>
</organism>
<feature type="domain" description="Gcp-like" evidence="9">
    <location>
        <begin position="31"/>
        <end position="76"/>
    </location>
</feature>
<dbReference type="AlphaFoldDB" id="A0A554JAG0"/>
<dbReference type="InterPro" id="IPR022450">
    <property type="entry name" value="TsaD"/>
</dbReference>
<evidence type="ECO:0000256" key="5">
    <source>
        <dbReference type="ARBA" id="ARBA00023004"/>
    </source>
</evidence>
<proteinExistence type="inferred from homology"/>
<feature type="binding site" evidence="8">
    <location>
        <position position="368"/>
    </location>
    <ligand>
        <name>Fe cation</name>
        <dbReference type="ChEBI" id="CHEBI:24875"/>
    </ligand>
</feature>
<comment type="cofactor">
    <cofactor evidence="8">
        <name>Fe(2+)</name>
        <dbReference type="ChEBI" id="CHEBI:29033"/>
    </cofactor>
    <text evidence="8">Binds 1 Fe(2+) ion per subunit.</text>
</comment>
<evidence type="ECO:0000256" key="2">
    <source>
        <dbReference type="ARBA" id="ARBA00022679"/>
    </source>
</evidence>
<comment type="catalytic activity">
    <reaction evidence="7 8">
        <text>L-threonylcarbamoyladenylate + adenosine(37) in tRNA = N(6)-L-threonylcarbamoyladenosine(37) in tRNA + AMP + H(+)</text>
        <dbReference type="Rhea" id="RHEA:37059"/>
        <dbReference type="Rhea" id="RHEA-COMP:10162"/>
        <dbReference type="Rhea" id="RHEA-COMP:10163"/>
        <dbReference type="ChEBI" id="CHEBI:15378"/>
        <dbReference type="ChEBI" id="CHEBI:73682"/>
        <dbReference type="ChEBI" id="CHEBI:74411"/>
        <dbReference type="ChEBI" id="CHEBI:74418"/>
        <dbReference type="ChEBI" id="CHEBI:456215"/>
        <dbReference type="EC" id="2.3.1.234"/>
    </reaction>
</comment>
<evidence type="ECO:0000256" key="4">
    <source>
        <dbReference type="ARBA" id="ARBA00022723"/>
    </source>
</evidence>
<comment type="caution">
    <text evidence="8">Lacks conserved residue(s) required for the propagation of feature annotation.</text>
</comment>
<keyword evidence="3 8" id="KW-0819">tRNA processing</keyword>
<evidence type="ECO:0000256" key="1">
    <source>
        <dbReference type="ARBA" id="ARBA00022490"/>
    </source>
</evidence>
<comment type="similarity">
    <text evidence="8">Belongs to the KAE1 / TsaD family.</text>
</comment>
<feature type="binding site" evidence="8">
    <location>
        <position position="242"/>
    </location>
    <ligand>
        <name>substrate</name>
    </ligand>
</feature>